<dbReference type="Proteomes" id="UP000799291">
    <property type="component" value="Unassembled WGS sequence"/>
</dbReference>
<dbReference type="EMBL" id="MU005602">
    <property type="protein sequence ID" value="KAF2679594.1"/>
    <property type="molecule type" value="Genomic_DNA"/>
</dbReference>
<evidence type="ECO:0000313" key="2">
    <source>
        <dbReference type="Proteomes" id="UP000799291"/>
    </source>
</evidence>
<proteinExistence type="predicted"/>
<protein>
    <submittedName>
        <fullName evidence="1">Uncharacterized protein</fullName>
    </submittedName>
</protein>
<organism evidence="1 2">
    <name type="scientific">Lentithecium fluviatile CBS 122367</name>
    <dbReference type="NCBI Taxonomy" id="1168545"/>
    <lineage>
        <taxon>Eukaryota</taxon>
        <taxon>Fungi</taxon>
        <taxon>Dikarya</taxon>
        <taxon>Ascomycota</taxon>
        <taxon>Pezizomycotina</taxon>
        <taxon>Dothideomycetes</taxon>
        <taxon>Pleosporomycetidae</taxon>
        <taxon>Pleosporales</taxon>
        <taxon>Massarineae</taxon>
        <taxon>Lentitheciaceae</taxon>
        <taxon>Lentithecium</taxon>
    </lineage>
</organism>
<name>A0A6G1IMX0_9PLEO</name>
<sequence>MASAAALGTVLSVRFWLHPVSAPSRFPHRICLHAEFCRGPAAPLRLDSPLCTSARGQTSESTNCTHSHCDRKPTCISCIPSDRVQPLTSHRQGPPVHLPASFSSSGLSSRITPLTVIVPCSQSFSSLRLVLYSRTFPSVYLSLSQNLSLRHYLWFYFGRDPRRRSPICQSKQKRCRSFRERASQTVDRYRTVVLVVPRRVRRRECWSPLDAIPLKTHGNCVELRSFSGLSSRFW</sequence>
<evidence type="ECO:0000313" key="1">
    <source>
        <dbReference type="EMBL" id="KAF2679594.1"/>
    </source>
</evidence>
<keyword evidence="2" id="KW-1185">Reference proteome</keyword>
<dbReference type="AlphaFoldDB" id="A0A6G1IMX0"/>
<accession>A0A6G1IMX0</accession>
<reference evidence="1" key="1">
    <citation type="journal article" date="2020" name="Stud. Mycol.">
        <title>101 Dothideomycetes genomes: a test case for predicting lifestyles and emergence of pathogens.</title>
        <authorList>
            <person name="Haridas S."/>
            <person name="Albert R."/>
            <person name="Binder M."/>
            <person name="Bloem J."/>
            <person name="Labutti K."/>
            <person name="Salamov A."/>
            <person name="Andreopoulos B."/>
            <person name="Baker S."/>
            <person name="Barry K."/>
            <person name="Bills G."/>
            <person name="Bluhm B."/>
            <person name="Cannon C."/>
            <person name="Castanera R."/>
            <person name="Culley D."/>
            <person name="Daum C."/>
            <person name="Ezra D."/>
            <person name="Gonzalez J."/>
            <person name="Henrissat B."/>
            <person name="Kuo A."/>
            <person name="Liang C."/>
            <person name="Lipzen A."/>
            <person name="Lutzoni F."/>
            <person name="Magnuson J."/>
            <person name="Mondo S."/>
            <person name="Nolan M."/>
            <person name="Ohm R."/>
            <person name="Pangilinan J."/>
            <person name="Park H.-J."/>
            <person name="Ramirez L."/>
            <person name="Alfaro M."/>
            <person name="Sun H."/>
            <person name="Tritt A."/>
            <person name="Yoshinaga Y."/>
            <person name="Zwiers L.-H."/>
            <person name="Turgeon B."/>
            <person name="Goodwin S."/>
            <person name="Spatafora J."/>
            <person name="Crous P."/>
            <person name="Grigoriev I."/>
        </authorList>
    </citation>
    <scope>NUCLEOTIDE SEQUENCE</scope>
    <source>
        <strain evidence="1">CBS 122367</strain>
    </source>
</reference>
<gene>
    <name evidence="1" type="ORF">K458DRAFT_422150</name>
</gene>